<dbReference type="Pfam" id="PF03787">
    <property type="entry name" value="RAMPs"/>
    <property type="match status" value="1"/>
</dbReference>
<gene>
    <name evidence="3" type="ORF">SULYE_0807</name>
</gene>
<dbReference type="Proteomes" id="UP000005540">
    <property type="component" value="Unassembled WGS sequence"/>
</dbReference>
<dbReference type="InterPro" id="IPR005537">
    <property type="entry name" value="RAMP_III_fam"/>
</dbReference>
<organism evidence="3 4">
    <name type="scientific">Sulfurihydrogenibium yellowstonense SS-5</name>
    <dbReference type="NCBI Taxonomy" id="432331"/>
    <lineage>
        <taxon>Bacteria</taxon>
        <taxon>Pseudomonadati</taxon>
        <taxon>Aquificota</taxon>
        <taxon>Aquificia</taxon>
        <taxon>Aquificales</taxon>
        <taxon>Hydrogenothermaceae</taxon>
        <taxon>Sulfurihydrogenibium</taxon>
    </lineage>
</organism>
<dbReference type="AlphaFoldDB" id="C4FJQ8"/>
<keyword evidence="1" id="KW-0051">Antiviral defense</keyword>
<protein>
    <submittedName>
        <fullName evidence="3">Crispr-associated ramp protein</fullName>
    </submittedName>
</protein>
<accession>C4FJQ8</accession>
<reference evidence="3 4" key="1">
    <citation type="submission" date="2009-04" db="EMBL/GenBank/DDBJ databases">
        <authorList>
            <person name="Reysenbach A.-L."/>
            <person name="Heidelberg J.F."/>
            <person name="Nelson W.C."/>
        </authorList>
    </citation>
    <scope>NUCLEOTIDE SEQUENCE [LARGE SCALE GENOMIC DNA]</scope>
    <source>
        <strain evidence="3 4">SS-5</strain>
    </source>
</reference>
<evidence type="ECO:0000256" key="1">
    <source>
        <dbReference type="ARBA" id="ARBA00023118"/>
    </source>
</evidence>
<comment type="caution">
    <text evidence="3">The sequence shown here is derived from an EMBL/GenBank/DDBJ whole genome shotgun (WGS) entry which is preliminary data.</text>
</comment>
<dbReference type="InterPro" id="IPR007522">
    <property type="entry name" value="CRISPR-assoc_prot_TM1795"/>
</dbReference>
<evidence type="ECO:0000313" key="3">
    <source>
        <dbReference type="EMBL" id="EEP60696.1"/>
    </source>
</evidence>
<dbReference type="NCBIfam" id="TIGR01894">
    <property type="entry name" value="cas_TM1795_cmr1"/>
    <property type="match status" value="1"/>
</dbReference>
<dbReference type="GO" id="GO:0051607">
    <property type="term" value="P:defense response to virus"/>
    <property type="evidence" value="ECO:0007669"/>
    <property type="project" value="UniProtKB-KW"/>
</dbReference>
<dbReference type="OrthoDB" id="9806750at2"/>
<evidence type="ECO:0000259" key="2">
    <source>
        <dbReference type="Pfam" id="PF03787"/>
    </source>
</evidence>
<dbReference type="RefSeq" id="WP_007546651.1">
    <property type="nucleotide sequence ID" value="NZ_ABZS01000063.1"/>
</dbReference>
<proteinExistence type="predicted"/>
<feature type="domain" description="CRISPR type III-associated protein" evidence="2">
    <location>
        <begin position="7"/>
        <end position="148"/>
    </location>
</feature>
<name>C4FJQ8_9AQUI</name>
<evidence type="ECO:0000313" key="4">
    <source>
        <dbReference type="Proteomes" id="UP000005540"/>
    </source>
</evidence>
<sequence>MEEAIFKVEIITPTIMGGANSGKLDSIFIRPTEIKSTMRQAFRLVAGKYVEHNKKGIEKLYELESEVFGNTQGKGKFRLIVDVPTNLRTEKIKLLPHKSDFSKFAILPNKTFNLKIISYKYPVEFYKALLNIAFLLGVGHRRNRLFGNMQIEQFEWKDEIQKIDRFFIAKRLKEIKTNNPSFACFSKREDDKENFIIDDMLLKDEFIPIKKQNNFDRKNFENFEFDKQNFEKALENLYGKVIHGIKEKKLDFILGGARPRQASFVNFSILKFNQNYRLFVMGFYYKNEKFKYNDWKNAIEEVKKLTKETFEKRGLKDG</sequence>
<keyword evidence="4" id="KW-1185">Reference proteome</keyword>
<dbReference type="EMBL" id="ABZS01000063">
    <property type="protein sequence ID" value="EEP60696.1"/>
    <property type="molecule type" value="Genomic_DNA"/>
</dbReference>